<dbReference type="OMA" id="TALCERH"/>
<name>A0A5M3MXH5_CONPW</name>
<comment type="caution">
    <text evidence="1">The sequence shown here is derived from an EMBL/GenBank/DDBJ whole genome shotgun (WGS) entry which is preliminary data.</text>
</comment>
<evidence type="ECO:0000313" key="2">
    <source>
        <dbReference type="Proteomes" id="UP000053558"/>
    </source>
</evidence>
<gene>
    <name evidence="1" type="ORF">CONPUDRAFT_121844</name>
</gene>
<sequence>MFSTLTLTGHNIPEALTLSRAEDFPSHQFDHLKGVYHSKPTWRPSWFPKDAGHLSLTLTDNLSGGRSAVTYAVEVVATNSQEGGITASNPLPLDQELCIKVARPNRCRTLAREAWIYDKLRCRKPGREGWSYDQVPQSDRLQGVIAPHFYGFFVADQVSFPPWATEDFELDRRWAATVDVTRDDRLLDDKLTGSSGGKDCSVWNDWRPDPSVPMLAIIVMSRGGETCKHVDGMDTSTEKDILEILSDLSLASIVHGDLRPANIVRAPVSTALCERHNRIHKWNIIDFSSADIDDYDVEEAEIKGTGHYKAKRALCNLQQRSFGEHIWYA</sequence>
<organism evidence="1 2">
    <name type="scientific">Coniophora puteana (strain RWD-64-598)</name>
    <name type="common">Brown rot fungus</name>
    <dbReference type="NCBI Taxonomy" id="741705"/>
    <lineage>
        <taxon>Eukaryota</taxon>
        <taxon>Fungi</taxon>
        <taxon>Dikarya</taxon>
        <taxon>Basidiomycota</taxon>
        <taxon>Agaricomycotina</taxon>
        <taxon>Agaricomycetes</taxon>
        <taxon>Agaricomycetidae</taxon>
        <taxon>Boletales</taxon>
        <taxon>Coniophorineae</taxon>
        <taxon>Coniophoraceae</taxon>
        <taxon>Coniophora</taxon>
    </lineage>
</organism>
<dbReference type="AlphaFoldDB" id="A0A5M3MXH5"/>
<dbReference type="GeneID" id="19199644"/>
<dbReference type="EMBL" id="JH711576">
    <property type="protein sequence ID" value="EIW83331.1"/>
    <property type="molecule type" value="Genomic_DNA"/>
</dbReference>
<evidence type="ECO:0008006" key="3">
    <source>
        <dbReference type="Google" id="ProtNLM"/>
    </source>
</evidence>
<dbReference type="Proteomes" id="UP000053558">
    <property type="component" value="Unassembled WGS sequence"/>
</dbReference>
<accession>A0A5M3MXH5</accession>
<dbReference type="OrthoDB" id="2792339at2759"/>
<keyword evidence="2" id="KW-1185">Reference proteome</keyword>
<proteinExistence type="predicted"/>
<dbReference type="RefSeq" id="XP_007767121.1">
    <property type="nucleotide sequence ID" value="XM_007768931.1"/>
</dbReference>
<reference evidence="2" key="1">
    <citation type="journal article" date="2012" name="Science">
        <title>The Paleozoic origin of enzymatic lignin decomposition reconstructed from 31 fungal genomes.</title>
        <authorList>
            <person name="Floudas D."/>
            <person name="Binder M."/>
            <person name="Riley R."/>
            <person name="Barry K."/>
            <person name="Blanchette R.A."/>
            <person name="Henrissat B."/>
            <person name="Martinez A.T."/>
            <person name="Otillar R."/>
            <person name="Spatafora J.W."/>
            <person name="Yadav J.S."/>
            <person name="Aerts A."/>
            <person name="Benoit I."/>
            <person name="Boyd A."/>
            <person name="Carlson A."/>
            <person name="Copeland A."/>
            <person name="Coutinho P.M."/>
            <person name="de Vries R.P."/>
            <person name="Ferreira P."/>
            <person name="Findley K."/>
            <person name="Foster B."/>
            <person name="Gaskell J."/>
            <person name="Glotzer D."/>
            <person name="Gorecki P."/>
            <person name="Heitman J."/>
            <person name="Hesse C."/>
            <person name="Hori C."/>
            <person name="Igarashi K."/>
            <person name="Jurgens J.A."/>
            <person name="Kallen N."/>
            <person name="Kersten P."/>
            <person name="Kohler A."/>
            <person name="Kuees U."/>
            <person name="Kumar T.K.A."/>
            <person name="Kuo A."/>
            <person name="LaButti K."/>
            <person name="Larrondo L.F."/>
            <person name="Lindquist E."/>
            <person name="Ling A."/>
            <person name="Lombard V."/>
            <person name="Lucas S."/>
            <person name="Lundell T."/>
            <person name="Martin R."/>
            <person name="McLaughlin D.J."/>
            <person name="Morgenstern I."/>
            <person name="Morin E."/>
            <person name="Murat C."/>
            <person name="Nagy L.G."/>
            <person name="Nolan M."/>
            <person name="Ohm R.A."/>
            <person name="Patyshakuliyeva A."/>
            <person name="Rokas A."/>
            <person name="Ruiz-Duenas F.J."/>
            <person name="Sabat G."/>
            <person name="Salamov A."/>
            <person name="Samejima M."/>
            <person name="Schmutz J."/>
            <person name="Slot J.C."/>
            <person name="St John F."/>
            <person name="Stenlid J."/>
            <person name="Sun H."/>
            <person name="Sun S."/>
            <person name="Syed K."/>
            <person name="Tsang A."/>
            <person name="Wiebenga A."/>
            <person name="Young D."/>
            <person name="Pisabarro A."/>
            <person name="Eastwood D.C."/>
            <person name="Martin F."/>
            <person name="Cullen D."/>
            <person name="Grigoriev I.V."/>
            <person name="Hibbett D.S."/>
        </authorList>
    </citation>
    <scope>NUCLEOTIDE SEQUENCE [LARGE SCALE GENOMIC DNA]</scope>
    <source>
        <strain evidence="2">RWD-64-598 SS2</strain>
    </source>
</reference>
<evidence type="ECO:0000313" key="1">
    <source>
        <dbReference type="EMBL" id="EIW83331.1"/>
    </source>
</evidence>
<protein>
    <recommendedName>
        <fullName evidence="3">Protein kinase domain-containing protein</fullName>
    </recommendedName>
</protein>
<dbReference type="KEGG" id="cput:CONPUDRAFT_121844"/>